<keyword evidence="1" id="KW-0479">Metal-binding</keyword>
<keyword evidence="4" id="KW-1185">Reference proteome</keyword>
<dbReference type="InterPro" id="IPR013087">
    <property type="entry name" value="Znf_C2H2_type"/>
</dbReference>
<evidence type="ECO:0000313" key="4">
    <source>
        <dbReference type="Proteomes" id="UP001159363"/>
    </source>
</evidence>
<dbReference type="InterPro" id="IPR036236">
    <property type="entry name" value="Znf_C2H2_sf"/>
</dbReference>
<accession>A0ABQ9FZN4</accession>
<gene>
    <name evidence="3" type="ORF">PR048_033222</name>
</gene>
<keyword evidence="1" id="KW-0863">Zinc-finger</keyword>
<dbReference type="EMBL" id="JARBHB010000017">
    <property type="protein sequence ID" value="KAJ8865702.1"/>
    <property type="molecule type" value="Genomic_DNA"/>
</dbReference>
<sequence length="609" mass="68094">MPVQHDPNSTVQHGVYSCLNPLSLPASHIVRMFNRTYTLKCDNRSWLTGTWAISLHLPPRLWLACQEFCRPVIETMSGEEPPGTKVECYSEENVGVKGDGIPSDSDIAETYLSARVLVCKLCSVVSTDSKCQQRCEALYMSAEHEDVTGELRNSPSPQCSDKYTCDLCGISYAVKSDLIQHISMHGQEQTLSGNISGRSLSLTLCMGLVLPSVEYWPGSFASGYEVWFGKNNHFELCVLGSIQYFCRTRVLCSCIIGNMSDSDRSVKSRSPSPSVEVVAFNPVPVETTRKRKLATKKGVVKKVKFTDSIHEYIFKKKFCVCSALSACHGQSPIEFLSFLAENITNLTHLDLTVDLSRVLRSVQQKVSGCLEKGPSWNNFFGALKERSSWQMLSPTCPVMVLDWVDSLFNDRPLDQTDSLSSIGGLAVYRKQHPRLQKQNEIGIGECQEEGSCEGKLELDRVLRKRVSVQMVVRVLLLYFSTPFDLITSSSLWVRSYKLMDTDKKIFENAISVARGIVNSFTYKELVDFVKGNHVEYDPDKHYRAFVCTGRRVHRSGQTAKTSVTSAIAGAEESARDMSRKVQVLSKPCTPAHKCIKRRPCKFGPKCNQA</sequence>
<dbReference type="Proteomes" id="UP001159363">
    <property type="component" value="Chromosome 16"/>
</dbReference>
<comment type="caution">
    <text evidence="3">The sequence shown here is derived from an EMBL/GenBank/DDBJ whole genome shotgun (WGS) entry which is preliminary data.</text>
</comment>
<name>A0ABQ9FZN4_9NEOP</name>
<evidence type="ECO:0000256" key="1">
    <source>
        <dbReference type="PROSITE-ProRule" id="PRU00042"/>
    </source>
</evidence>
<dbReference type="PROSITE" id="PS50157">
    <property type="entry name" value="ZINC_FINGER_C2H2_2"/>
    <property type="match status" value="1"/>
</dbReference>
<organism evidence="3 4">
    <name type="scientific">Dryococelus australis</name>
    <dbReference type="NCBI Taxonomy" id="614101"/>
    <lineage>
        <taxon>Eukaryota</taxon>
        <taxon>Metazoa</taxon>
        <taxon>Ecdysozoa</taxon>
        <taxon>Arthropoda</taxon>
        <taxon>Hexapoda</taxon>
        <taxon>Insecta</taxon>
        <taxon>Pterygota</taxon>
        <taxon>Neoptera</taxon>
        <taxon>Polyneoptera</taxon>
        <taxon>Phasmatodea</taxon>
        <taxon>Verophasmatodea</taxon>
        <taxon>Anareolatae</taxon>
        <taxon>Phasmatidae</taxon>
        <taxon>Eurycanthinae</taxon>
        <taxon>Dryococelus</taxon>
    </lineage>
</organism>
<dbReference type="SUPFAM" id="SSF57667">
    <property type="entry name" value="beta-beta-alpha zinc fingers"/>
    <property type="match status" value="1"/>
</dbReference>
<proteinExistence type="predicted"/>
<protein>
    <recommendedName>
        <fullName evidence="2">C2H2-type domain-containing protein</fullName>
    </recommendedName>
</protein>
<dbReference type="PROSITE" id="PS00028">
    <property type="entry name" value="ZINC_FINGER_C2H2_1"/>
    <property type="match status" value="1"/>
</dbReference>
<feature type="domain" description="C2H2-type" evidence="2">
    <location>
        <begin position="163"/>
        <end position="190"/>
    </location>
</feature>
<reference evidence="3 4" key="1">
    <citation type="submission" date="2023-02" db="EMBL/GenBank/DDBJ databases">
        <title>LHISI_Scaffold_Assembly.</title>
        <authorList>
            <person name="Stuart O.P."/>
            <person name="Cleave R."/>
            <person name="Magrath M.J.L."/>
            <person name="Mikheyev A.S."/>
        </authorList>
    </citation>
    <scope>NUCLEOTIDE SEQUENCE [LARGE SCALE GENOMIC DNA]</scope>
    <source>
        <strain evidence="3">Daus_M_001</strain>
        <tissue evidence="3">Leg muscle</tissue>
    </source>
</reference>
<evidence type="ECO:0000259" key="2">
    <source>
        <dbReference type="PROSITE" id="PS50157"/>
    </source>
</evidence>
<evidence type="ECO:0000313" key="3">
    <source>
        <dbReference type="EMBL" id="KAJ8865702.1"/>
    </source>
</evidence>
<keyword evidence="1" id="KW-0862">Zinc</keyword>